<dbReference type="EMBL" id="JABDHM010000097">
    <property type="protein sequence ID" value="KAF5218412.1"/>
    <property type="molecule type" value="Genomic_DNA"/>
</dbReference>
<comment type="caution">
    <text evidence="4">The sequence shown here is derived from an EMBL/GenBank/DDBJ whole genome shotgun (WGS) entry which is preliminary data.</text>
</comment>
<dbReference type="CDD" id="cd02961">
    <property type="entry name" value="PDI_a_family"/>
    <property type="match status" value="1"/>
</dbReference>
<dbReference type="GO" id="GO:0005783">
    <property type="term" value="C:endoplasmic reticulum"/>
    <property type="evidence" value="ECO:0007669"/>
    <property type="project" value="TreeGrafter"/>
</dbReference>
<protein>
    <recommendedName>
        <fullName evidence="3">Thioredoxin domain-containing protein</fullName>
    </recommendedName>
</protein>
<proteinExistence type="inferred from homology"/>
<feature type="transmembrane region" description="Helical" evidence="2">
    <location>
        <begin position="93"/>
        <end position="113"/>
    </location>
</feature>
<keyword evidence="2" id="KW-1133">Transmembrane helix</keyword>
<keyword evidence="2" id="KW-0812">Transmembrane</keyword>
<organism evidence="4 5">
    <name type="scientific">Trypanosoma cruzi</name>
    <dbReference type="NCBI Taxonomy" id="5693"/>
    <lineage>
        <taxon>Eukaryota</taxon>
        <taxon>Discoba</taxon>
        <taxon>Euglenozoa</taxon>
        <taxon>Kinetoplastea</taxon>
        <taxon>Metakinetoplastina</taxon>
        <taxon>Trypanosomatida</taxon>
        <taxon>Trypanosomatidae</taxon>
        <taxon>Trypanosoma</taxon>
        <taxon>Schizotrypanum</taxon>
    </lineage>
</organism>
<dbReference type="VEuPathDB" id="TriTrypDB:ECC02_008654"/>
<dbReference type="SUPFAM" id="SSF52833">
    <property type="entry name" value="Thioredoxin-like"/>
    <property type="match status" value="1"/>
</dbReference>
<comment type="similarity">
    <text evidence="1">Belongs to the protein disulfide isomerase family.</text>
</comment>
<feature type="transmembrane region" description="Helical" evidence="2">
    <location>
        <begin position="16"/>
        <end position="34"/>
    </location>
</feature>
<dbReference type="Pfam" id="PF00085">
    <property type="entry name" value="Thioredoxin"/>
    <property type="match status" value="1"/>
</dbReference>
<name>A0A7J6XVE7_TRYCR</name>
<keyword evidence="2" id="KW-0472">Membrane</keyword>
<evidence type="ECO:0000256" key="1">
    <source>
        <dbReference type="ARBA" id="ARBA00006347"/>
    </source>
</evidence>
<dbReference type="InterPro" id="IPR013766">
    <property type="entry name" value="Thioredoxin_domain"/>
</dbReference>
<evidence type="ECO:0000313" key="4">
    <source>
        <dbReference type="EMBL" id="KAF5218412.1"/>
    </source>
</evidence>
<feature type="transmembrane region" description="Helical" evidence="2">
    <location>
        <begin position="40"/>
        <end position="57"/>
    </location>
</feature>
<dbReference type="InterPro" id="IPR017937">
    <property type="entry name" value="Thioredoxin_CS"/>
</dbReference>
<dbReference type="GO" id="GO:0006457">
    <property type="term" value="P:protein folding"/>
    <property type="evidence" value="ECO:0007669"/>
    <property type="project" value="TreeGrafter"/>
</dbReference>
<evidence type="ECO:0000256" key="2">
    <source>
        <dbReference type="SAM" id="Phobius"/>
    </source>
</evidence>
<dbReference type="GO" id="GO:0003756">
    <property type="term" value="F:protein disulfide isomerase activity"/>
    <property type="evidence" value="ECO:0007669"/>
    <property type="project" value="TreeGrafter"/>
</dbReference>
<dbReference type="PROSITE" id="PS51352">
    <property type="entry name" value="THIOREDOXIN_2"/>
    <property type="match status" value="1"/>
</dbReference>
<feature type="domain" description="Thioredoxin" evidence="3">
    <location>
        <begin position="95"/>
        <end position="224"/>
    </location>
</feature>
<evidence type="ECO:0000259" key="3">
    <source>
        <dbReference type="PROSITE" id="PS51352"/>
    </source>
</evidence>
<gene>
    <name evidence="4" type="ORF">ECC02_008654</name>
</gene>
<dbReference type="PANTHER" id="PTHR45672:SF16">
    <property type="entry name" value="DISULFIDE ISOMERASE, PUTATIVE-RELATED"/>
    <property type="match status" value="1"/>
</dbReference>
<dbReference type="PRINTS" id="PR00421">
    <property type="entry name" value="THIOREDOXIN"/>
</dbReference>
<dbReference type="InterPro" id="IPR036249">
    <property type="entry name" value="Thioredoxin-like_sf"/>
</dbReference>
<dbReference type="VEuPathDB" id="TriTrypDB:BCY84_16384"/>
<dbReference type="PROSITE" id="PS00194">
    <property type="entry name" value="THIOREDOXIN_1"/>
    <property type="match status" value="1"/>
</dbReference>
<evidence type="ECO:0000313" key="5">
    <source>
        <dbReference type="Proteomes" id="UP000583944"/>
    </source>
</evidence>
<dbReference type="Gene3D" id="3.40.30.10">
    <property type="entry name" value="Glutaredoxin"/>
    <property type="match status" value="1"/>
</dbReference>
<dbReference type="PANTHER" id="PTHR45672">
    <property type="entry name" value="PROTEIN DISULFIDE-ISOMERASE C17H9.14C-RELATED"/>
    <property type="match status" value="1"/>
</dbReference>
<dbReference type="AlphaFoldDB" id="A0A7J6XVE7"/>
<accession>A0A7J6XVE7</accession>
<dbReference type="Proteomes" id="UP000583944">
    <property type="component" value="Unassembled WGS sequence"/>
</dbReference>
<reference evidence="4 5" key="1">
    <citation type="journal article" date="2019" name="Genome Biol. Evol.">
        <title>Nanopore Sequencing Significantly Improves Genome Assembly of the Protozoan Parasite Trypanosoma cruzi.</title>
        <authorList>
            <person name="Diaz-Viraque F."/>
            <person name="Pita S."/>
            <person name="Greif G."/>
            <person name="de Souza R.C.M."/>
            <person name="Iraola G."/>
            <person name="Robello C."/>
        </authorList>
    </citation>
    <scope>NUCLEOTIDE SEQUENCE [LARGE SCALE GENOMIC DNA]</scope>
    <source>
        <strain evidence="4 5">Berenice</strain>
    </source>
</reference>
<dbReference type="InterPro" id="IPR051063">
    <property type="entry name" value="PDI"/>
</dbReference>
<sequence>MALRNRRNAKGLREGLIWMYSCNAIFILIFYSFFFFDCSVFFFSVLFFFFSSNLCCLRRHLPRAVKRGRGDFTHTKTEGGVISMRWKRNVLRLLLLAAAVVTLFALPAMAHAVKLERSRELDAKTFHSVVNDPSKHVFVVFYAEWCVHCLRLLPKWDELAGEMKEMPNVVIAHIDASLHSEIGVQYGVRGFPTLRLFTKGNKEGALYQGPREVTALKSFVTRFM</sequence>